<feature type="transmembrane region" description="Helical" evidence="14">
    <location>
        <begin position="216"/>
        <end position="236"/>
    </location>
</feature>
<comment type="similarity">
    <text evidence="4">Belongs to the glycosyl hydrolase 13 family.</text>
</comment>
<evidence type="ECO:0000256" key="1">
    <source>
        <dbReference type="ARBA" id="ARBA00000548"/>
    </source>
</evidence>
<dbReference type="InterPro" id="IPR015340">
    <property type="entry name" value="A_amylase_C_dom"/>
</dbReference>
<feature type="transmembrane region" description="Helical" evidence="14">
    <location>
        <begin position="284"/>
        <end position="306"/>
    </location>
</feature>
<dbReference type="SUPFAM" id="SSF51011">
    <property type="entry name" value="Glycosyl hydrolase domain"/>
    <property type="match status" value="1"/>
</dbReference>
<dbReference type="PANTHER" id="PTHR10357">
    <property type="entry name" value="ALPHA-AMYLASE FAMILY MEMBER"/>
    <property type="match status" value="1"/>
</dbReference>
<evidence type="ECO:0000256" key="5">
    <source>
        <dbReference type="ARBA" id="ARBA00012595"/>
    </source>
</evidence>
<dbReference type="InterPro" id="IPR013780">
    <property type="entry name" value="Glyco_hydro_b"/>
</dbReference>
<evidence type="ECO:0000313" key="16">
    <source>
        <dbReference type="EMBL" id="SYW75874.1"/>
    </source>
</evidence>
<gene>
    <name evidence="16" type="ORF">UBRO2_01029</name>
</gene>
<keyword evidence="10" id="KW-0325">Glycoprotein</keyword>
<evidence type="ECO:0000256" key="3">
    <source>
        <dbReference type="ARBA" id="ARBA00004141"/>
    </source>
</evidence>
<feature type="transmembrane region" description="Helical" evidence="14">
    <location>
        <begin position="347"/>
        <end position="364"/>
    </location>
</feature>
<keyword evidence="9" id="KW-1015">Disulfide bond</keyword>
<dbReference type="EC" id="3.2.1.1" evidence="5"/>
<feature type="transmembrane region" description="Helical" evidence="14">
    <location>
        <begin position="410"/>
        <end position="431"/>
    </location>
</feature>
<dbReference type="PANTHER" id="PTHR10357:SF212">
    <property type="entry name" value="ALPHA-AMYLASE"/>
    <property type="match status" value="1"/>
</dbReference>
<evidence type="ECO:0000256" key="9">
    <source>
        <dbReference type="ARBA" id="ARBA00023157"/>
    </source>
</evidence>
<keyword evidence="12" id="KW-0326">Glycosidase</keyword>
<dbReference type="InterPro" id="IPR036259">
    <property type="entry name" value="MFS_trans_sf"/>
</dbReference>
<comment type="subcellular location">
    <subcellularLocation>
        <location evidence="3">Membrane</location>
        <topology evidence="3">Multi-pass membrane protein</topology>
    </subcellularLocation>
</comment>
<keyword evidence="14" id="KW-0472">Membrane</keyword>
<feature type="transmembrane region" description="Helical" evidence="14">
    <location>
        <begin position="443"/>
        <end position="460"/>
    </location>
</feature>
<name>A0A8H8QJ70_9BASI</name>
<dbReference type="Gene3D" id="3.20.20.80">
    <property type="entry name" value="Glycosidases"/>
    <property type="match status" value="2"/>
</dbReference>
<proteinExistence type="inferred from homology"/>
<feature type="transmembrane region" description="Helical" evidence="14">
    <location>
        <begin position="96"/>
        <end position="117"/>
    </location>
</feature>
<feature type="domain" description="Glycosyl hydrolase family 13 catalytic" evidence="15">
    <location>
        <begin position="453"/>
        <end position="761"/>
    </location>
</feature>
<evidence type="ECO:0000313" key="17">
    <source>
        <dbReference type="Proteomes" id="UP000658997"/>
    </source>
</evidence>
<feature type="transmembrane region" description="Helical" evidence="14">
    <location>
        <begin position="371"/>
        <end position="390"/>
    </location>
</feature>
<dbReference type="Pfam" id="PF07690">
    <property type="entry name" value="MFS_1"/>
    <property type="match status" value="1"/>
</dbReference>
<comment type="caution">
    <text evidence="16">The sequence shown here is derived from an EMBL/GenBank/DDBJ whole genome shotgun (WGS) entry which is preliminary data.</text>
</comment>
<evidence type="ECO:0000256" key="2">
    <source>
        <dbReference type="ARBA" id="ARBA00001913"/>
    </source>
</evidence>
<comment type="catalytic activity">
    <reaction evidence="1">
        <text>Endohydrolysis of (1-&gt;4)-alpha-D-glucosidic linkages in polysaccharides containing three or more (1-&gt;4)-alpha-linked D-glucose units.</text>
        <dbReference type="EC" id="3.2.1.1"/>
    </reaction>
</comment>
<evidence type="ECO:0000259" key="15">
    <source>
        <dbReference type="SMART" id="SM00642"/>
    </source>
</evidence>
<feature type="region of interest" description="Disordered" evidence="13">
    <location>
        <begin position="1"/>
        <end position="22"/>
    </location>
</feature>
<dbReference type="GO" id="GO:0016020">
    <property type="term" value="C:membrane"/>
    <property type="evidence" value="ECO:0007669"/>
    <property type="project" value="UniProtKB-SubCell"/>
</dbReference>
<keyword evidence="8" id="KW-0106">Calcium</keyword>
<evidence type="ECO:0000256" key="14">
    <source>
        <dbReference type="SAM" id="Phobius"/>
    </source>
</evidence>
<dbReference type="InterPro" id="IPR011701">
    <property type="entry name" value="MFS"/>
</dbReference>
<feature type="transmembrane region" description="Helical" evidence="14">
    <location>
        <begin position="156"/>
        <end position="176"/>
    </location>
</feature>
<evidence type="ECO:0000256" key="4">
    <source>
        <dbReference type="ARBA" id="ARBA00008061"/>
    </source>
</evidence>
<feature type="transmembrane region" description="Helical" evidence="14">
    <location>
        <begin position="188"/>
        <end position="210"/>
    </location>
</feature>
<keyword evidence="17" id="KW-1185">Reference proteome</keyword>
<dbReference type="InterPro" id="IPR006047">
    <property type="entry name" value="GH13_cat_dom"/>
</dbReference>
<feature type="transmembrane region" description="Helical" evidence="14">
    <location>
        <begin position="56"/>
        <end position="84"/>
    </location>
</feature>
<dbReference type="CDD" id="cd11319">
    <property type="entry name" value="AmyAc_euk_AmyA"/>
    <property type="match status" value="1"/>
</dbReference>
<dbReference type="SMART" id="SM00642">
    <property type="entry name" value="Aamy"/>
    <property type="match status" value="1"/>
</dbReference>
<dbReference type="GO" id="GO:0004556">
    <property type="term" value="F:alpha-amylase activity"/>
    <property type="evidence" value="ECO:0007669"/>
    <property type="project" value="UniProtKB-EC"/>
</dbReference>
<feature type="transmembrane region" description="Helical" evidence="14">
    <location>
        <begin position="129"/>
        <end position="150"/>
    </location>
</feature>
<evidence type="ECO:0000256" key="13">
    <source>
        <dbReference type="SAM" id="MobiDB-lite"/>
    </source>
</evidence>
<evidence type="ECO:0000256" key="7">
    <source>
        <dbReference type="ARBA" id="ARBA00022801"/>
    </source>
</evidence>
<keyword evidence="6" id="KW-0479">Metal-binding</keyword>
<evidence type="ECO:0000256" key="10">
    <source>
        <dbReference type="ARBA" id="ARBA00023180"/>
    </source>
</evidence>
<dbReference type="GO" id="GO:0005509">
    <property type="term" value="F:calcium ion binding"/>
    <property type="evidence" value="ECO:0007669"/>
    <property type="project" value="InterPro"/>
</dbReference>
<keyword evidence="14" id="KW-0812">Transmembrane</keyword>
<sequence>MAPRIENIGATRTPPAESHHPNLSATQAEKQVDLSITTNVNLSDSQFTIREGGYGWVNVVCSIFLNAVTWGVNTTFGVYFSYYLQNDYFAGATPMRYAYVGGLSVASCMLVAPFVNLLWRSSGWFKTPLYLGMIFISLGQVGAGLCKTYIQLLFTQGFVFGIGLGLTMIPTQPLLSQWFRRKLSYAQGLSASGSGLGGLVLANTTRYLIANKSLEYALICNGIVSFVVLLPCITLMKSTEPQTLRFIPSKHRKISSISAGTTAAKIRKNPLELKWIVHPGYASVLLFGVFSMIAYFVALYSLAAFASSGLGLTQKQASTLQSILAAGQMIGRPLCGLSLDIFGRHPSVITIQILAGITCFAFWLPARSFGLLVAFAITQGLLGGTVWSSVAPISAEVVGIRDLPSALAVFWLAMVFPSQFGQPIAVALINYSRDHLGRRGADTYLISIGFCGACFVRSLGTNVYCGGTFQGIISRLDYIQNMGFDAIWISPVVSNVDSPNAYHGYWAQDLYSINSKFGTTADLKALSNALHARGMYLMIDVVANHMGVQNNVEQCRLGSNQQDGLPELNTENSYVVNGLNSWVKGLVGNYSADGLRLDTVKHVRKDFWLGFNSDSGVYCTGEVLSGDPAYVSPYQSVMDGLINYPLFYPLTRAFQKPAQGFGEFKNMINTICSQFKDPFLLTNFLENQDQPRFPSLTSDQALAKNAITYILTGDGIPITYYGQEQSSNGGNDPYNGEALWTSNYNTNSEMYLHISKVNKLRKAVEELGSGNPITTPLTSVYDDRKAWVYRKAGMVIALSSGGSGAGAQNLYVNARSLPNGQLQDVVSCRTINVGSGGMVDIQLYDGQPAVFYPVSGLTGSGICGR</sequence>
<dbReference type="Proteomes" id="UP000658997">
    <property type="component" value="Unassembled WGS sequence"/>
</dbReference>
<dbReference type="InterPro" id="IPR017853">
    <property type="entry name" value="GH"/>
</dbReference>
<dbReference type="AlphaFoldDB" id="A0A8H8QJ70"/>
<dbReference type="GO" id="GO:0022857">
    <property type="term" value="F:transmembrane transporter activity"/>
    <property type="evidence" value="ECO:0007669"/>
    <property type="project" value="InterPro"/>
</dbReference>
<dbReference type="SUPFAM" id="SSF103473">
    <property type="entry name" value="MFS general substrate transporter"/>
    <property type="match status" value="1"/>
</dbReference>
<dbReference type="SUPFAM" id="SSF51445">
    <property type="entry name" value="(Trans)glycosidases"/>
    <property type="match status" value="1"/>
</dbReference>
<keyword evidence="7" id="KW-0378">Hydrolase</keyword>
<dbReference type="Gene3D" id="2.60.40.1180">
    <property type="entry name" value="Golgi alpha-mannosidase II"/>
    <property type="match status" value="1"/>
</dbReference>
<accession>A0A8H8QJ70</accession>
<keyword evidence="14" id="KW-1133">Transmembrane helix</keyword>
<evidence type="ECO:0000256" key="11">
    <source>
        <dbReference type="ARBA" id="ARBA00023277"/>
    </source>
</evidence>
<evidence type="ECO:0000256" key="8">
    <source>
        <dbReference type="ARBA" id="ARBA00022837"/>
    </source>
</evidence>
<dbReference type="EMBL" id="ULHB01000012">
    <property type="protein sequence ID" value="SYW75874.1"/>
    <property type="molecule type" value="Genomic_DNA"/>
</dbReference>
<dbReference type="GO" id="GO:0016052">
    <property type="term" value="P:carbohydrate catabolic process"/>
    <property type="evidence" value="ECO:0007669"/>
    <property type="project" value="InterPro"/>
</dbReference>
<reference evidence="16" key="1">
    <citation type="submission" date="2018-08" db="EMBL/GenBank/DDBJ databases">
        <authorList>
            <person name="Guldener U."/>
        </authorList>
    </citation>
    <scope>NUCLEOTIDE SEQUENCE</scope>
    <source>
        <strain evidence="16">UB2</strain>
    </source>
</reference>
<comment type="cofactor">
    <cofactor evidence="2">
        <name>Ca(2+)</name>
        <dbReference type="ChEBI" id="CHEBI:29108"/>
    </cofactor>
</comment>
<evidence type="ECO:0000256" key="6">
    <source>
        <dbReference type="ARBA" id="ARBA00022723"/>
    </source>
</evidence>
<dbReference type="Gene3D" id="1.20.1250.20">
    <property type="entry name" value="MFS general substrate transporter like domains"/>
    <property type="match status" value="2"/>
</dbReference>
<dbReference type="Pfam" id="PF00128">
    <property type="entry name" value="Alpha-amylase"/>
    <property type="match status" value="2"/>
</dbReference>
<evidence type="ECO:0000256" key="12">
    <source>
        <dbReference type="ARBA" id="ARBA00023295"/>
    </source>
</evidence>
<keyword evidence="11" id="KW-0119">Carbohydrate metabolism</keyword>
<dbReference type="Pfam" id="PF09260">
    <property type="entry name" value="A_amylase_dom_C"/>
    <property type="match status" value="1"/>
</dbReference>
<organism evidence="16 17">
    <name type="scientific">Ustilago bromivora</name>
    <dbReference type="NCBI Taxonomy" id="307758"/>
    <lineage>
        <taxon>Eukaryota</taxon>
        <taxon>Fungi</taxon>
        <taxon>Dikarya</taxon>
        <taxon>Basidiomycota</taxon>
        <taxon>Ustilaginomycotina</taxon>
        <taxon>Ustilaginomycetes</taxon>
        <taxon>Ustilaginales</taxon>
        <taxon>Ustilaginaceae</taxon>
        <taxon>Ustilago</taxon>
    </lineage>
</organism>
<protein>
    <recommendedName>
        <fullName evidence="5">alpha-amylase</fullName>
        <ecNumber evidence="5">3.2.1.1</ecNumber>
    </recommendedName>
</protein>